<dbReference type="Gene3D" id="1.20.1090.10">
    <property type="entry name" value="Dehydroquinate synthase-like - alpha domain"/>
    <property type="match status" value="1"/>
</dbReference>
<comment type="similarity">
    <text evidence="1">Belongs to the iron-containing alcohol dehydrogenase family.</text>
</comment>
<dbReference type="GO" id="GO:0005829">
    <property type="term" value="C:cytosol"/>
    <property type="evidence" value="ECO:0007669"/>
    <property type="project" value="TreeGrafter"/>
</dbReference>
<feature type="domain" description="Fe-containing alcohol dehydrogenase-like C-terminal" evidence="4">
    <location>
        <begin position="189"/>
        <end position="352"/>
    </location>
</feature>
<protein>
    <submittedName>
        <fullName evidence="5">NADP-dependent alcohol dehydrogenase</fullName>
        <ecNumber evidence="5">1.1.-.-</ecNumber>
    </submittedName>
</protein>
<evidence type="ECO:0000259" key="4">
    <source>
        <dbReference type="Pfam" id="PF25137"/>
    </source>
</evidence>
<dbReference type="RefSeq" id="WP_044165011.1">
    <property type="nucleotide sequence ID" value="NZ_JACIER010000015.1"/>
</dbReference>
<dbReference type="Pfam" id="PF00465">
    <property type="entry name" value="Fe-ADH"/>
    <property type="match status" value="1"/>
</dbReference>
<dbReference type="GO" id="GO:0046872">
    <property type="term" value="F:metal ion binding"/>
    <property type="evidence" value="ECO:0007669"/>
    <property type="project" value="InterPro"/>
</dbReference>
<dbReference type="InterPro" id="IPR056798">
    <property type="entry name" value="ADH_Fe_C"/>
</dbReference>
<dbReference type="PROSITE" id="PS00060">
    <property type="entry name" value="ADH_IRON_2"/>
    <property type="match status" value="1"/>
</dbReference>
<feature type="domain" description="Alcohol dehydrogenase iron-type/glycerol dehydrogenase GldA" evidence="3">
    <location>
        <begin position="9"/>
        <end position="172"/>
    </location>
</feature>
<dbReference type="InterPro" id="IPR001670">
    <property type="entry name" value="ADH_Fe/GldA"/>
</dbReference>
<dbReference type="GO" id="GO:0008106">
    <property type="term" value="F:alcohol dehydrogenase (NADP+) activity"/>
    <property type="evidence" value="ECO:0007669"/>
    <property type="project" value="TreeGrafter"/>
</dbReference>
<proteinExistence type="inferred from homology"/>
<dbReference type="CDD" id="cd08187">
    <property type="entry name" value="BDH"/>
    <property type="match status" value="1"/>
</dbReference>
<dbReference type="GO" id="GO:1990362">
    <property type="term" value="F:butanol dehydrogenase (NAD+) activity"/>
    <property type="evidence" value="ECO:0007669"/>
    <property type="project" value="InterPro"/>
</dbReference>
<dbReference type="AlphaFoldDB" id="A0A840D4W1"/>
<evidence type="ECO:0000313" key="5">
    <source>
        <dbReference type="EMBL" id="MBB4045488.1"/>
    </source>
</evidence>
<dbReference type="EC" id="1.1.-.-" evidence="5"/>
<comment type="caution">
    <text evidence="5">The sequence shown here is derived from an EMBL/GenBank/DDBJ whole genome shotgun (WGS) entry which is preliminary data.</text>
</comment>
<dbReference type="EMBL" id="JACIER010000015">
    <property type="protein sequence ID" value="MBB4045488.1"/>
    <property type="molecule type" value="Genomic_DNA"/>
</dbReference>
<evidence type="ECO:0000256" key="1">
    <source>
        <dbReference type="ARBA" id="ARBA00007358"/>
    </source>
</evidence>
<dbReference type="SUPFAM" id="SSF56796">
    <property type="entry name" value="Dehydroquinate synthase-like"/>
    <property type="match status" value="1"/>
</dbReference>
<evidence type="ECO:0000313" key="6">
    <source>
        <dbReference type="Proteomes" id="UP000560658"/>
    </source>
</evidence>
<dbReference type="Gene3D" id="3.40.50.1970">
    <property type="match status" value="1"/>
</dbReference>
<evidence type="ECO:0000256" key="2">
    <source>
        <dbReference type="ARBA" id="ARBA00023002"/>
    </source>
</evidence>
<dbReference type="InterPro" id="IPR018211">
    <property type="entry name" value="ADH_Fe_CS"/>
</dbReference>
<keyword evidence="6" id="KW-1185">Reference proteome</keyword>
<name>A0A840D4W1_9BACE</name>
<gene>
    <name evidence="5" type="ORF">GGR06_003302</name>
</gene>
<dbReference type="Proteomes" id="UP000560658">
    <property type="component" value="Unassembled WGS sequence"/>
</dbReference>
<dbReference type="PANTHER" id="PTHR43633:SF1">
    <property type="entry name" value="ALCOHOL DEHYDROGENASE YQHD"/>
    <property type="match status" value="1"/>
</dbReference>
<organism evidence="5 6">
    <name type="scientific">Bacteroides reticulotermitis</name>
    <dbReference type="NCBI Taxonomy" id="1133319"/>
    <lineage>
        <taxon>Bacteria</taxon>
        <taxon>Pseudomonadati</taxon>
        <taxon>Bacteroidota</taxon>
        <taxon>Bacteroidia</taxon>
        <taxon>Bacteroidales</taxon>
        <taxon>Bacteroidaceae</taxon>
        <taxon>Bacteroides</taxon>
    </lineage>
</organism>
<sequence>MENFIFQNPVKLIMGRGMIAQLAKEIPADKRVMITFGGGSVKKNGVYDQVKAALKDYFTVEFWGIEPNPAIETLRKAIALGKEQKVDYLLAVGGGSVIDGTKLIAAGLLYEGDAWDLVLAGRAARKTVPLATVLTLPATGSEMNNGAVISRHETKEKFPFTGNYPMFSILDPEVTFTLPPHQVACGLSDTFVHVMEQYITTPGQSRVMDRWAEGILQTLAEIAPKIRENQHDYQLMADFMLSATMALNGFIAMGVSQDWATHMMGHELTALHGLTHGHTLAIVLPATLRVLRDAKGDKLVQYGERVWGITSGTRDERIDEAIRRTEEFFRSLGLTTRLHEENIGQETIEEIERRFNARKAAYGENGNVTGAVARQILESAL</sequence>
<dbReference type="GO" id="GO:1990002">
    <property type="term" value="F:methylglyoxal reductase (NADPH) (acetol producing) activity"/>
    <property type="evidence" value="ECO:0007669"/>
    <property type="project" value="TreeGrafter"/>
</dbReference>
<dbReference type="FunFam" id="3.40.50.1970:FF:000003">
    <property type="entry name" value="Alcohol dehydrogenase, iron-containing"/>
    <property type="match status" value="1"/>
</dbReference>
<reference evidence="5" key="1">
    <citation type="submission" date="2020-08" db="EMBL/GenBank/DDBJ databases">
        <title>Genomic Encyclopedia of Type Strains, Phase IV (KMG-IV): sequencing the most valuable type-strain genomes for metagenomic binning, comparative biology and taxonomic classification.</title>
        <authorList>
            <person name="Goeker M."/>
        </authorList>
    </citation>
    <scope>NUCLEOTIDE SEQUENCE [LARGE SCALE GENOMIC DNA]</scope>
    <source>
        <strain evidence="5">DSM 105720</strain>
    </source>
</reference>
<dbReference type="PANTHER" id="PTHR43633">
    <property type="entry name" value="ALCOHOL DEHYDROGENASE YQHD"/>
    <property type="match status" value="1"/>
</dbReference>
<evidence type="ECO:0000259" key="3">
    <source>
        <dbReference type="Pfam" id="PF00465"/>
    </source>
</evidence>
<keyword evidence="2 5" id="KW-0560">Oxidoreductase</keyword>
<dbReference type="PROSITE" id="PS00913">
    <property type="entry name" value="ADH_IRON_1"/>
    <property type="match status" value="1"/>
</dbReference>
<dbReference type="Pfam" id="PF25137">
    <property type="entry name" value="ADH_Fe_C"/>
    <property type="match status" value="1"/>
</dbReference>
<dbReference type="InterPro" id="IPR044731">
    <property type="entry name" value="BDH-like"/>
</dbReference>
<accession>A0A840D4W1</accession>